<dbReference type="EMBL" id="JAEUBG010002352">
    <property type="protein sequence ID" value="KAH3684731.1"/>
    <property type="molecule type" value="Genomic_DNA"/>
</dbReference>
<evidence type="ECO:0000313" key="2">
    <source>
        <dbReference type="Proteomes" id="UP000774326"/>
    </source>
</evidence>
<comment type="caution">
    <text evidence="1">The sequence shown here is derived from an EMBL/GenBank/DDBJ whole genome shotgun (WGS) entry which is preliminary data.</text>
</comment>
<dbReference type="Proteomes" id="UP000774326">
    <property type="component" value="Unassembled WGS sequence"/>
</dbReference>
<accession>A0A9P8Q649</accession>
<gene>
    <name evidence="1" type="ORF">WICPIJ_004317</name>
</gene>
<reference evidence="1" key="1">
    <citation type="journal article" date="2021" name="Open Biol.">
        <title>Shared evolutionary footprints suggest mitochondrial oxidative damage underlies multiple complex I losses in fungi.</title>
        <authorList>
            <person name="Schikora-Tamarit M.A."/>
            <person name="Marcet-Houben M."/>
            <person name="Nosek J."/>
            <person name="Gabaldon T."/>
        </authorList>
    </citation>
    <scope>NUCLEOTIDE SEQUENCE</scope>
    <source>
        <strain evidence="1">CBS2887</strain>
    </source>
</reference>
<proteinExistence type="predicted"/>
<reference evidence="1" key="2">
    <citation type="submission" date="2021-01" db="EMBL/GenBank/DDBJ databases">
        <authorList>
            <person name="Schikora-Tamarit M.A."/>
        </authorList>
    </citation>
    <scope>NUCLEOTIDE SEQUENCE</scope>
    <source>
        <strain evidence="1">CBS2887</strain>
    </source>
</reference>
<protein>
    <submittedName>
        <fullName evidence="1">Uncharacterized protein</fullName>
    </submittedName>
</protein>
<sequence>MSADSLIGTLESEKMFKAINSTSTDSNFGRFFNASLDLTDRRLVELPIREDCEDSYRSLIKTQSRRQKQVQRLIMPTAGVQQSVRELEREELLVLAALCKDSIVSQPEFSTIHNIACPVLVLLVHGTGGDTSVGPTRTEIHHREKGLQDLLLTLHIDDGNGALQSNVEPVERDISASVVLNDDVAMDDVTRGVFLQRRLILILRVRNRHILGDMDLDI</sequence>
<name>A0A9P8Q649_WICPI</name>
<evidence type="ECO:0000313" key="1">
    <source>
        <dbReference type="EMBL" id="KAH3684731.1"/>
    </source>
</evidence>
<organism evidence="1 2">
    <name type="scientific">Wickerhamomyces pijperi</name>
    <name type="common">Yeast</name>
    <name type="synonym">Pichia pijperi</name>
    <dbReference type="NCBI Taxonomy" id="599730"/>
    <lineage>
        <taxon>Eukaryota</taxon>
        <taxon>Fungi</taxon>
        <taxon>Dikarya</taxon>
        <taxon>Ascomycota</taxon>
        <taxon>Saccharomycotina</taxon>
        <taxon>Saccharomycetes</taxon>
        <taxon>Phaffomycetales</taxon>
        <taxon>Wickerhamomycetaceae</taxon>
        <taxon>Wickerhamomyces</taxon>
    </lineage>
</organism>
<dbReference type="AlphaFoldDB" id="A0A9P8Q649"/>
<keyword evidence="2" id="KW-1185">Reference proteome</keyword>